<reference evidence="1" key="2">
    <citation type="submission" date="2021-09" db="EMBL/GenBank/DDBJ databases">
        <authorList>
            <person name="Jia N."/>
            <person name="Wang J."/>
            <person name="Shi W."/>
            <person name="Du L."/>
            <person name="Sun Y."/>
            <person name="Zhan W."/>
            <person name="Jiang J."/>
            <person name="Wang Q."/>
            <person name="Zhang B."/>
            <person name="Ji P."/>
            <person name="Sakyi L.B."/>
            <person name="Cui X."/>
            <person name="Yuan T."/>
            <person name="Jiang B."/>
            <person name="Yang W."/>
            <person name="Lam T.T.-Y."/>
            <person name="Chang Q."/>
            <person name="Ding S."/>
            <person name="Wang X."/>
            <person name="Zhu J."/>
            <person name="Ruan X."/>
            <person name="Zhao L."/>
            <person name="Wei J."/>
            <person name="Que T."/>
            <person name="Du C."/>
            <person name="Cheng J."/>
            <person name="Dai P."/>
            <person name="Han X."/>
            <person name="Huang E."/>
            <person name="Gao Y."/>
            <person name="Liu J."/>
            <person name="Shao H."/>
            <person name="Ye R."/>
            <person name="Li L."/>
            <person name="Wei W."/>
            <person name="Wang X."/>
            <person name="Wang C."/>
            <person name="Huo Q."/>
            <person name="Li W."/>
            <person name="Guo W."/>
            <person name="Chen H."/>
            <person name="Chen S."/>
            <person name="Zhou L."/>
            <person name="Zhou L."/>
            <person name="Ni X."/>
            <person name="Tian J."/>
            <person name="Zhou Y."/>
            <person name="Sheng Y."/>
            <person name="Liu T."/>
            <person name="Pan Y."/>
            <person name="Xia L."/>
            <person name="Li J."/>
            <person name="Zhao F."/>
            <person name="Cao W."/>
        </authorList>
    </citation>
    <scope>NUCLEOTIDE SEQUENCE</scope>
    <source>
        <strain evidence="1">Rsan-2018</strain>
        <tissue evidence="1">Larvae</tissue>
    </source>
</reference>
<comment type="caution">
    <text evidence="1">The sequence shown here is derived from an EMBL/GenBank/DDBJ whole genome shotgun (WGS) entry which is preliminary data.</text>
</comment>
<gene>
    <name evidence="1" type="ORF">HPB52_018263</name>
</gene>
<dbReference type="Proteomes" id="UP000821837">
    <property type="component" value="Chromosome 1"/>
</dbReference>
<organism evidence="1 2">
    <name type="scientific">Rhipicephalus sanguineus</name>
    <name type="common">Brown dog tick</name>
    <name type="synonym">Ixodes sanguineus</name>
    <dbReference type="NCBI Taxonomy" id="34632"/>
    <lineage>
        <taxon>Eukaryota</taxon>
        <taxon>Metazoa</taxon>
        <taxon>Ecdysozoa</taxon>
        <taxon>Arthropoda</taxon>
        <taxon>Chelicerata</taxon>
        <taxon>Arachnida</taxon>
        <taxon>Acari</taxon>
        <taxon>Parasitiformes</taxon>
        <taxon>Ixodida</taxon>
        <taxon>Ixodoidea</taxon>
        <taxon>Ixodidae</taxon>
        <taxon>Rhipicephalinae</taxon>
        <taxon>Rhipicephalus</taxon>
        <taxon>Rhipicephalus</taxon>
    </lineage>
</organism>
<sequence length="141" mass="15807">MRELCALQEAAAARRCVQSVCIGQKAAKAAAGYRQLSTCCVPWIRSRCKRHDENVSVLWLPRDSERREMRKRAIPRRETGGFTFDSPHMPVCEKYFDESGIGRVHQWLVGGGVVTSQRDVPKLLPGACKNIQSSPAYTTKT</sequence>
<dbReference type="EMBL" id="JABSTV010001245">
    <property type="protein sequence ID" value="KAH7984232.1"/>
    <property type="molecule type" value="Genomic_DNA"/>
</dbReference>
<evidence type="ECO:0000313" key="2">
    <source>
        <dbReference type="Proteomes" id="UP000821837"/>
    </source>
</evidence>
<keyword evidence="2" id="KW-1185">Reference proteome</keyword>
<accession>A0A9D4TB90</accession>
<name>A0A9D4TB90_RHISA</name>
<reference evidence="1" key="1">
    <citation type="journal article" date="2020" name="Cell">
        <title>Large-Scale Comparative Analyses of Tick Genomes Elucidate Their Genetic Diversity and Vector Capacities.</title>
        <authorList>
            <consortium name="Tick Genome and Microbiome Consortium (TIGMIC)"/>
            <person name="Jia N."/>
            <person name="Wang J."/>
            <person name="Shi W."/>
            <person name="Du L."/>
            <person name="Sun Y."/>
            <person name="Zhan W."/>
            <person name="Jiang J.F."/>
            <person name="Wang Q."/>
            <person name="Zhang B."/>
            <person name="Ji P."/>
            <person name="Bell-Sakyi L."/>
            <person name="Cui X.M."/>
            <person name="Yuan T.T."/>
            <person name="Jiang B.G."/>
            <person name="Yang W.F."/>
            <person name="Lam T.T."/>
            <person name="Chang Q.C."/>
            <person name="Ding S.J."/>
            <person name="Wang X.J."/>
            <person name="Zhu J.G."/>
            <person name="Ruan X.D."/>
            <person name="Zhao L."/>
            <person name="Wei J.T."/>
            <person name="Ye R.Z."/>
            <person name="Que T.C."/>
            <person name="Du C.H."/>
            <person name="Zhou Y.H."/>
            <person name="Cheng J.X."/>
            <person name="Dai P.F."/>
            <person name="Guo W.B."/>
            <person name="Han X.H."/>
            <person name="Huang E.J."/>
            <person name="Li L.F."/>
            <person name="Wei W."/>
            <person name="Gao Y.C."/>
            <person name="Liu J.Z."/>
            <person name="Shao H.Z."/>
            <person name="Wang X."/>
            <person name="Wang C.C."/>
            <person name="Yang T.C."/>
            <person name="Huo Q.B."/>
            <person name="Li W."/>
            <person name="Chen H.Y."/>
            <person name="Chen S.E."/>
            <person name="Zhou L.G."/>
            <person name="Ni X.B."/>
            <person name="Tian J.H."/>
            <person name="Sheng Y."/>
            <person name="Liu T."/>
            <person name="Pan Y.S."/>
            <person name="Xia L.Y."/>
            <person name="Li J."/>
            <person name="Zhao F."/>
            <person name="Cao W.C."/>
        </authorList>
    </citation>
    <scope>NUCLEOTIDE SEQUENCE</scope>
    <source>
        <strain evidence="1">Rsan-2018</strain>
    </source>
</reference>
<evidence type="ECO:0000313" key="1">
    <source>
        <dbReference type="EMBL" id="KAH7984232.1"/>
    </source>
</evidence>
<dbReference type="AlphaFoldDB" id="A0A9D4TB90"/>
<proteinExistence type="predicted"/>
<evidence type="ECO:0008006" key="3">
    <source>
        <dbReference type="Google" id="ProtNLM"/>
    </source>
</evidence>
<protein>
    <recommendedName>
        <fullName evidence="3">THAP-type domain-containing protein</fullName>
    </recommendedName>
</protein>